<evidence type="ECO:0000256" key="1">
    <source>
        <dbReference type="ARBA" id="ARBA00009660"/>
    </source>
</evidence>
<dbReference type="InterPro" id="IPR009050">
    <property type="entry name" value="Globin-like_sf"/>
</dbReference>
<sequence length="118" mass="12675">MNEIYDELGGADGLRTAVSVMYGRVTTDDELAHWFADIDVDRLKAHQRAFLAAAFGGPQLFGGRALAQAHSDLEITDAAFDRIVGTLMTALADLGVSNEAVIAVGQRLETTRADIVRV</sequence>
<keyword evidence="5 6" id="KW-0408">Iron</keyword>
<dbReference type="EMBL" id="JASXSZ010000002">
    <property type="protein sequence ID" value="MDL9979166.1"/>
    <property type="molecule type" value="Genomic_DNA"/>
</dbReference>
<dbReference type="InterPro" id="IPR016339">
    <property type="entry name" value="Hemoglobin_trunc_I"/>
</dbReference>
<keyword evidence="8" id="KW-1185">Reference proteome</keyword>
<dbReference type="InterPro" id="IPR001486">
    <property type="entry name" value="Hemoglobin_trunc"/>
</dbReference>
<dbReference type="Proteomes" id="UP001235064">
    <property type="component" value="Unassembled WGS sequence"/>
</dbReference>
<dbReference type="Pfam" id="PF01152">
    <property type="entry name" value="Bac_globin"/>
    <property type="match status" value="1"/>
</dbReference>
<proteinExistence type="inferred from homology"/>
<dbReference type="Gene3D" id="1.10.490.10">
    <property type="entry name" value="Globins"/>
    <property type="match status" value="1"/>
</dbReference>
<evidence type="ECO:0000256" key="3">
    <source>
        <dbReference type="ARBA" id="ARBA00022617"/>
    </source>
</evidence>
<protein>
    <recommendedName>
        <fullName evidence="6">Group 1 truncated hemoglobin</fullName>
    </recommendedName>
</protein>
<evidence type="ECO:0000256" key="5">
    <source>
        <dbReference type="ARBA" id="ARBA00023004"/>
    </source>
</evidence>
<keyword evidence="3 6" id="KW-0349">Heme</keyword>
<dbReference type="SUPFAM" id="SSF46458">
    <property type="entry name" value="Globin-like"/>
    <property type="match status" value="1"/>
</dbReference>
<dbReference type="CDD" id="cd00454">
    <property type="entry name" value="TrHb1_N"/>
    <property type="match status" value="1"/>
</dbReference>
<dbReference type="RefSeq" id="WP_286288031.1">
    <property type="nucleotide sequence ID" value="NZ_JASXSZ010000002.1"/>
</dbReference>
<comment type="caution">
    <text evidence="7">The sequence shown here is derived from an EMBL/GenBank/DDBJ whole genome shotgun (WGS) entry which is preliminary data.</text>
</comment>
<evidence type="ECO:0000256" key="4">
    <source>
        <dbReference type="ARBA" id="ARBA00022723"/>
    </source>
</evidence>
<keyword evidence="4 6" id="KW-0479">Metal-binding</keyword>
<comment type="cofactor">
    <cofactor evidence="6">
        <name>heme</name>
        <dbReference type="ChEBI" id="CHEBI:30413"/>
    </cofactor>
</comment>
<evidence type="ECO:0000313" key="8">
    <source>
        <dbReference type="Proteomes" id="UP001235064"/>
    </source>
</evidence>
<name>A0ABT7MXI9_9MICO</name>
<evidence type="ECO:0000313" key="7">
    <source>
        <dbReference type="EMBL" id="MDL9979166.1"/>
    </source>
</evidence>
<reference evidence="7 8" key="1">
    <citation type="submission" date="2023-06" db="EMBL/GenBank/DDBJ databases">
        <title>Microbacterium sp. nov., isolated from a waste landfill.</title>
        <authorList>
            <person name="Wen W."/>
        </authorList>
    </citation>
    <scope>NUCLEOTIDE SEQUENCE [LARGE SCALE GENOMIC DNA]</scope>
    <source>
        <strain evidence="7 8">ASV49</strain>
    </source>
</reference>
<gene>
    <name evidence="7" type="ORF">QSV35_07460</name>
</gene>
<dbReference type="InterPro" id="IPR012292">
    <property type="entry name" value="Globin/Proto"/>
</dbReference>
<evidence type="ECO:0000256" key="6">
    <source>
        <dbReference type="PIRNR" id="PIRNR002030"/>
    </source>
</evidence>
<keyword evidence="6" id="KW-0561">Oxygen transport</keyword>
<evidence type="ECO:0000256" key="2">
    <source>
        <dbReference type="ARBA" id="ARBA00022448"/>
    </source>
</evidence>
<keyword evidence="2 6" id="KW-0813">Transport</keyword>
<organism evidence="7 8">
    <name type="scientific">Microbacterium candidum</name>
    <dbReference type="NCBI Taxonomy" id="3041922"/>
    <lineage>
        <taxon>Bacteria</taxon>
        <taxon>Bacillati</taxon>
        <taxon>Actinomycetota</taxon>
        <taxon>Actinomycetes</taxon>
        <taxon>Micrococcales</taxon>
        <taxon>Microbacteriaceae</taxon>
        <taxon>Microbacterium</taxon>
    </lineage>
</organism>
<accession>A0ABT7MXI9</accession>
<comment type="similarity">
    <text evidence="1 6">Belongs to the truncated hemoglobin family. Group I subfamily.</text>
</comment>
<dbReference type="PIRSF" id="PIRSF002030">
    <property type="entry name" value="Globin_Protozoa/Cyanobacteria"/>
    <property type="match status" value="1"/>
</dbReference>